<reference evidence="1 2" key="1">
    <citation type="submission" date="2017-12" db="EMBL/GenBank/DDBJ databases">
        <title>Genome sequence of the active heterotrophic nitrifier-denitrifier, Cupriavidus pauculus UM1.</title>
        <authorList>
            <person name="Putonti C."/>
            <person name="Castignetti D."/>
        </authorList>
    </citation>
    <scope>NUCLEOTIDE SEQUENCE [LARGE SCALE GENOMIC DNA]</scope>
    <source>
        <strain evidence="1 2">UM1</strain>
    </source>
</reference>
<accession>A0A2N5C3Y6</accession>
<sequence>MQVVIVANGKAIRVNPLLHPDLLCHGQQCYLRFPGICRNDPDTVVPAHSNQLKHGKGRGIKADDRMTVPACFWCHYELDQGNRFTKGQKIARWDVGYNRWGPYRERLYGVPAARIEEAA</sequence>
<evidence type="ECO:0000313" key="2">
    <source>
        <dbReference type="Proteomes" id="UP000234341"/>
    </source>
</evidence>
<gene>
    <name evidence="1" type="ORF">CYJ10_29285</name>
</gene>
<dbReference type="InterPro" id="IPR010774">
    <property type="entry name" value="YbcO"/>
</dbReference>
<dbReference type="OrthoDB" id="8594085at2"/>
<comment type="caution">
    <text evidence="1">The sequence shown here is derived from an EMBL/GenBank/DDBJ whole genome shotgun (WGS) entry which is preliminary data.</text>
</comment>
<dbReference type="Proteomes" id="UP000234341">
    <property type="component" value="Unassembled WGS sequence"/>
</dbReference>
<dbReference type="Pfam" id="PF07102">
    <property type="entry name" value="YbcO"/>
    <property type="match status" value="1"/>
</dbReference>
<organism evidence="1 2">
    <name type="scientific">Cupriavidus pauculus</name>
    <dbReference type="NCBI Taxonomy" id="82633"/>
    <lineage>
        <taxon>Bacteria</taxon>
        <taxon>Pseudomonadati</taxon>
        <taxon>Pseudomonadota</taxon>
        <taxon>Betaproteobacteria</taxon>
        <taxon>Burkholderiales</taxon>
        <taxon>Burkholderiaceae</taxon>
        <taxon>Cupriavidus</taxon>
    </lineage>
</organism>
<dbReference type="AlphaFoldDB" id="A0A2N5C3Y6"/>
<evidence type="ECO:0000313" key="1">
    <source>
        <dbReference type="EMBL" id="PLP96939.1"/>
    </source>
</evidence>
<proteinExistence type="predicted"/>
<dbReference type="RefSeq" id="WP_101684948.1">
    <property type="nucleotide sequence ID" value="NZ_PJRP01000021.1"/>
</dbReference>
<protein>
    <recommendedName>
        <fullName evidence="3">DUF1364 domain-containing protein</fullName>
    </recommendedName>
</protein>
<dbReference type="EMBL" id="PJRP01000021">
    <property type="protein sequence ID" value="PLP96939.1"/>
    <property type="molecule type" value="Genomic_DNA"/>
</dbReference>
<evidence type="ECO:0008006" key="3">
    <source>
        <dbReference type="Google" id="ProtNLM"/>
    </source>
</evidence>
<dbReference type="Gene3D" id="3.30.50.20">
    <property type="entry name" value="prophage-derive protein ybcO"/>
    <property type="match status" value="1"/>
</dbReference>
<name>A0A2N5C3Y6_9BURK</name>